<evidence type="ECO:0000256" key="4">
    <source>
        <dbReference type="ARBA" id="ARBA00022840"/>
    </source>
</evidence>
<evidence type="ECO:0000256" key="2">
    <source>
        <dbReference type="ARBA" id="ARBA00022801"/>
    </source>
</evidence>
<evidence type="ECO:0000256" key="1">
    <source>
        <dbReference type="ARBA" id="ARBA00022741"/>
    </source>
</evidence>
<organism evidence="7 8">
    <name type="scientific">Candidatus Lokiarchaeum ossiferum</name>
    <dbReference type="NCBI Taxonomy" id="2951803"/>
    <lineage>
        <taxon>Archaea</taxon>
        <taxon>Promethearchaeati</taxon>
        <taxon>Promethearchaeota</taxon>
        <taxon>Promethearchaeia</taxon>
        <taxon>Promethearchaeales</taxon>
        <taxon>Promethearchaeaceae</taxon>
        <taxon>Candidatus Lokiarchaeum</taxon>
    </lineage>
</organism>
<feature type="domain" description="Helicase C-terminal" evidence="6">
    <location>
        <begin position="538"/>
        <end position="706"/>
    </location>
</feature>
<evidence type="ECO:0000259" key="5">
    <source>
        <dbReference type="PROSITE" id="PS51192"/>
    </source>
</evidence>
<dbReference type="EC" id="3.6.4.13" evidence="7"/>
<dbReference type="SUPFAM" id="SSF52540">
    <property type="entry name" value="P-loop containing nucleoside triphosphate hydrolases"/>
    <property type="match status" value="1"/>
</dbReference>
<dbReference type="InterPro" id="IPR050474">
    <property type="entry name" value="Hel308_SKI2-like"/>
</dbReference>
<keyword evidence="1" id="KW-0547">Nucleotide-binding</keyword>
<sequence length="982" mass="113294">MSPSLSGILQRKKYFIILDKDEEHPKKPFFDVICFELIKDDIFYGEIRYLDRPFFTGLVLFDKEPEKETLIPFKFWKRNLKARNVENQLKPIDPTEFRNFILNATFIIAGNHLNKPQGHNLEKYQVVETDAHEVQQHQMDEYLKVLQPIYDYCSSIQYSEIRNYLFCHSCKQDKKYTLIDEKTRYKNQAFYVCKRCAGKEVIASLKQKIDVSSSLKTYLRDLLLNYRDVVKVINVFNPNFNILDHREATLVGVKKKKIKQSPQKPQSIYDFSLPAPLKLYYQEKHRTSLLPAQIMALENGLLERQDELVVSATSSGKTMIGELAGISKILEDKIKFLKQEGISNPFDSKDTLFDSKIEQKLTKEQESYLEKLKNTRTRTRMLYVVPIVALANMRHREYAEFKKYGVNSALKVGVSHISRKSNVKDEFGQFGKADVVIATYEAIDILLRSSHPHLLRDFRTIVIDEIQMLADAERGFILDGMIARLRLYLPKAQFLYLSATISDPKGLAKHLRAALVHYTDRPVELERHLVMCIDENAKMKNMRNIIREEYKTRSSFGFRGQTIVFTNSRKNTEKFADFLRANHVPAYAYHGGLEYGQRKFVEKSFEMQKIACVVTTAALAAGVDFPASNVIFFNLIMGIQQLTVAEFEQMSGRAGRLKKHDKGTVYLLVSPGKTNAGNQSDTEEQLALKLLKGKIEPLKLEPNEDRMFLEVLAIIAMYSSQRDQEHGISKENLQYFHAMMYNGDFDLHQALIFLHSNRFIKAINNNTEYRTTRFGQATAESFFSLEQALEIRKKLLVPVSETVPAPDMLVIAQHLDKFNNVYVTNRILAELSMKNEKQSRSNNFFSTSVLSMISADHLGKKKHGRINRRLYNVIMAWSEDIFNCACDDNPYCDCGKRNVEGFIFDYRLSGMSISEIVDTFQDEYEVRMFPGDIIDYLEGIIYALLSIQKIGKSLRVPPQTMLKLRDIPQLVTALIGPRKTKK</sequence>
<protein>
    <submittedName>
        <fullName evidence="7">DEAD-box ATP-dependent RNA helicase CshB</fullName>
        <ecNumber evidence="7">3.6.4.13</ecNumber>
    </submittedName>
</protein>
<keyword evidence="2 7" id="KW-0378">Hydrolase</keyword>
<dbReference type="InterPro" id="IPR027417">
    <property type="entry name" value="P-loop_NTPase"/>
</dbReference>
<evidence type="ECO:0000259" key="6">
    <source>
        <dbReference type="PROSITE" id="PS51194"/>
    </source>
</evidence>
<dbReference type="Pfam" id="PF00271">
    <property type="entry name" value="Helicase_C"/>
    <property type="match status" value="1"/>
</dbReference>
<dbReference type="PROSITE" id="PS51192">
    <property type="entry name" value="HELICASE_ATP_BIND_1"/>
    <property type="match status" value="1"/>
</dbReference>
<dbReference type="PANTHER" id="PTHR47961">
    <property type="entry name" value="DNA POLYMERASE THETA, PUTATIVE (AFU_ORTHOLOGUE AFUA_1G05260)-RELATED"/>
    <property type="match status" value="1"/>
</dbReference>
<dbReference type="GO" id="GO:0003724">
    <property type="term" value="F:RNA helicase activity"/>
    <property type="evidence" value="ECO:0007669"/>
    <property type="project" value="UniProtKB-EC"/>
</dbReference>
<keyword evidence="4" id="KW-0067">ATP-binding</keyword>
<name>A0ABY6HN23_9ARCH</name>
<dbReference type="PROSITE" id="PS51194">
    <property type="entry name" value="HELICASE_CTER"/>
    <property type="match status" value="1"/>
</dbReference>
<dbReference type="InterPro" id="IPR014001">
    <property type="entry name" value="Helicase_ATP-bd"/>
</dbReference>
<feature type="domain" description="Helicase ATP-binding" evidence="5">
    <location>
        <begin position="298"/>
        <end position="519"/>
    </location>
</feature>
<proteinExistence type="predicted"/>
<dbReference type="Proteomes" id="UP001208689">
    <property type="component" value="Chromosome"/>
</dbReference>
<dbReference type="InterPro" id="IPR043852">
    <property type="entry name" value="DUF5814"/>
</dbReference>
<dbReference type="Pfam" id="PF19131">
    <property type="entry name" value="DUF5814"/>
    <property type="match status" value="1"/>
</dbReference>
<accession>A0ABY6HN23</accession>
<keyword evidence="8" id="KW-1185">Reference proteome</keyword>
<evidence type="ECO:0000313" key="8">
    <source>
        <dbReference type="Proteomes" id="UP001208689"/>
    </source>
</evidence>
<gene>
    <name evidence="7" type="ORF">NEF87_000988</name>
</gene>
<dbReference type="InterPro" id="IPR011545">
    <property type="entry name" value="DEAD/DEAH_box_helicase_dom"/>
</dbReference>
<dbReference type="GO" id="GO:0016787">
    <property type="term" value="F:hydrolase activity"/>
    <property type="evidence" value="ECO:0007669"/>
    <property type="project" value="UniProtKB-KW"/>
</dbReference>
<reference evidence="7" key="1">
    <citation type="submission" date="2022-09" db="EMBL/GenBank/DDBJ databases">
        <title>Actin cytoskeleton and complex cell architecture in an #Asgard archaeon.</title>
        <authorList>
            <person name="Ponce Toledo R.I."/>
            <person name="Schleper C."/>
            <person name="Rodrigues Oliveira T."/>
            <person name="Wollweber F."/>
            <person name="Xu J."/>
            <person name="Rittmann S."/>
            <person name="Klingl A."/>
            <person name="Pilhofer M."/>
        </authorList>
    </citation>
    <scope>NUCLEOTIDE SEQUENCE</scope>
    <source>
        <strain evidence="7">B-35</strain>
    </source>
</reference>
<keyword evidence="3 7" id="KW-0347">Helicase</keyword>
<dbReference type="EMBL" id="CP104013">
    <property type="protein sequence ID" value="UYP44703.1"/>
    <property type="molecule type" value="Genomic_DNA"/>
</dbReference>
<evidence type="ECO:0000313" key="7">
    <source>
        <dbReference type="EMBL" id="UYP44703.1"/>
    </source>
</evidence>
<dbReference type="Pfam" id="PF00270">
    <property type="entry name" value="DEAD"/>
    <property type="match status" value="1"/>
</dbReference>
<dbReference type="InterPro" id="IPR001650">
    <property type="entry name" value="Helicase_C-like"/>
</dbReference>
<dbReference type="SMART" id="SM00490">
    <property type="entry name" value="HELICc"/>
    <property type="match status" value="1"/>
</dbReference>
<evidence type="ECO:0000256" key="3">
    <source>
        <dbReference type="ARBA" id="ARBA00022806"/>
    </source>
</evidence>
<dbReference type="Gene3D" id="3.40.50.300">
    <property type="entry name" value="P-loop containing nucleotide triphosphate hydrolases"/>
    <property type="match status" value="3"/>
</dbReference>
<dbReference type="SMART" id="SM00487">
    <property type="entry name" value="DEXDc"/>
    <property type="match status" value="1"/>
</dbReference>
<dbReference type="PANTHER" id="PTHR47961:SF1">
    <property type="entry name" value="ATP-DEPENDENT HELICASE MJ1401-RELATED"/>
    <property type="match status" value="1"/>
</dbReference>